<keyword evidence="3" id="KW-0804">Transcription</keyword>
<evidence type="ECO:0000256" key="1">
    <source>
        <dbReference type="ARBA" id="ARBA00023015"/>
    </source>
</evidence>
<dbReference type="SUPFAM" id="SSF52172">
    <property type="entry name" value="CheY-like"/>
    <property type="match status" value="1"/>
</dbReference>
<accession>A0A087AP94</accession>
<dbReference type="PANTHER" id="PTHR43214:SF41">
    <property type="entry name" value="NITRATE_NITRITE RESPONSE REGULATOR PROTEIN NARP"/>
    <property type="match status" value="1"/>
</dbReference>
<keyword evidence="8" id="KW-1185">Reference proteome</keyword>
<keyword evidence="4" id="KW-0597">Phosphoprotein</keyword>
<dbReference type="GO" id="GO:0003677">
    <property type="term" value="F:DNA binding"/>
    <property type="evidence" value="ECO:0007669"/>
    <property type="project" value="UniProtKB-KW"/>
</dbReference>
<dbReference type="PROSITE" id="PS50043">
    <property type="entry name" value="HTH_LUXR_2"/>
    <property type="match status" value="1"/>
</dbReference>
<proteinExistence type="predicted"/>
<keyword evidence="2" id="KW-0238">DNA-binding</keyword>
<dbReference type="RefSeq" id="WP_033507045.1">
    <property type="nucleotide sequence ID" value="NZ_JGYX01000005.1"/>
</dbReference>
<dbReference type="InterPro" id="IPR016032">
    <property type="entry name" value="Sig_transdc_resp-reg_C-effctor"/>
</dbReference>
<dbReference type="PANTHER" id="PTHR43214">
    <property type="entry name" value="TWO-COMPONENT RESPONSE REGULATOR"/>
    <property type="match status" value="1"/>
</dbReference>
<dbReference type="eggNOG" id="COG2197">
    <property type="taxonomic scope" value="Bacteria"/>
</dbReference>
<dbReference type="EMBL" id="JGYX01000005">
    <property type="protein sequence ID" value="KFI60594.1"/>
    <property type="molecule type" value="Genomic_DNA"/>
</dbReference>
<reference evidence="7 8" key="1">
    <citation type="submission" date="2014-03" db="EMBL/GenBank/DDBJ databases">
        <title>Genomics of Bifidobacteria.</title>
        <authorList>
            <person name="Ventura M."/>
            <person name="Milani C."/>
            <person name="Lugli G.A."/>
        </authorList>
    </citation>
    <scope>NUCLEOTIDE SEQUENCE [LARGE SCALE GENOMIC DNA]</scope>
    <source>
        <strain evidence="7 8">LMG 11586</strain>
    </source>
</reference>
<dbReference type="Proteomes" id="UP000029046">
    <property type="component" value="Unassembled WGS sequence"/>
</dbReference>
<evidence type="ECO:0000256" key="3">
    <source>
        <dbReference type="ARBA" id="ARBA00023163"/>
    </source>
</evidence>
<organism evidence="7 8">
    <name type="scientific">Bifidobacterium pullorum subsp. gallinarum</name>
    <dbReference type="NCBI Taxonomy" id="78344"/>
    <lineage>
        <taxon>Bacteria</taxon>
        <taxon>Bacillati</taxon>
        <taxon>Actinomycetota</taxon>
        <taxon>Actinomycetes</taxon>
        <taxon>Bifidobacteriales</taxon>
        <taxon>Bifidobacteriaceae</taxon>
        <taxon>Bifidobacterium</taxon>
    </lineage>
</organism>
<feature type="domain" description="Response regulatory" evidence="6">
    <location>
        <begin position="10"/>
        <end position="129"/>
    </location>
</feature>
<dbReference type="PROSITE" id="PS50110">
    <property type="entry name" value="RESPONSE_REGULATORY"/>
    <property type="match status" value="1"/>
</dbReference>
<dbReference type="OrthoDB" id="3243323at2"/>
<dbReference type="Gene3D" id="1.10.10.10">
    <property type="entry name" value="Winged helix-like DNA-binding domain superfamily/Winged helix DNA-binding domain"/>
    <property type="match status" value="1"/>
</dbReference>
<feature type="modified residue" description="4-aspartylphosphate" evidence="4">
    <location>
        <position position="64"/>
    </location>
</feature>
<dbReference type="CDD" id="cd06170">
    <property type="entry name" value="LuxR_C_like"/>
    <property type="match status" value="1"/>
</dbReference>
<dbReference type="GO" id="GO:0000160">
    <property type="term" value="P:phosphorelay signal transduction system"/>
    <property type="evidence" value="ECO:0007669"/>
    <property type="project" value="InterPro"/>
</dbReference>
<dbReference type="AlphaFoldDB" id="A0A087AP94"/>
<evidence type="ECO:0000256" key="2">
    <source>
        <dbReference type="ARBA" id="ARBA00023125"/>
    </source>
</evidence>
<feature type="domain" description="HTH luxR-type" evidence="5">
    <location>
        <begin position="158"/>
        <end position="223"/>
    </location>
</feature>
<dbReference type="Gene3D" id="3.40.50.2300">
    <property type="match status" value="1"/>
</dbReference>
<dbReference type="InterPro" id="IPR011006">
    <property type="entry name" value="CheY-like_superfamily"/>
</dbReference>
<evidence type="ECO:0000259" key="6">
    <source>
        <dbReference type="PROSITE" id="PS50110"/>
    </source>
</evidence>
<evidence type="ECO:0000313" key="8">
    <source>
        <dbReference type="Proteomes" id="UP000029046"/>
    </source>
</evidence>
<dbReference type="SMART" id="SM00448">
    <property type="entry name" value="REC"/>
    <property type="match status" value="1"/>
</dbReference>
<dbReference type="SMART" id="SM00421">
    <property type="entry name" value="HTH_LUXR"/>
    <property type="match status" value="1"/>
</dbReference>
<dbReference type="Pfam" id="PF00196">
    <property type="entry name" value="GerE"/>
    <property type="match status" value="1"/>
</dbReference>
<evidence type="ECO:0000313" key="7">
    <source>
        <dbReference type="EMBL" id="KFI60594.1"/>
    </source>
</evidence>
<dbReference type="PRINTS" id="PR00038">
    <property type="entry name" value="HTHLUXR"/>
</dbReference>
<keyword evidence="1" id="KW-0805">Transcription regulation</keyword>
<evidence type="ECO:0000259" key="5">
    <source>
        <dbReference type="PROSITE" id="PS50043"/>
    </source>
</evidence>
<dbReference type="InterPro" id="IPR039420">
    <property type="entry name" value="WalR-like"/>
</dbReference>
<dbReference type="InterPro" id="IPR001789">
    <property type="entry name" value="Sig_transdc_resp-reg_receiver"/>
</dbReference>
<dbReference type="SUPFAM" id="SSF46894">
    <property type="entry name" value="C-terminal effector domain of the bipartite response regulators"/>
    <property type="match status" value="1"/>
</dbReference>
<sequence length="225" mass="25064">MERDRSSGLRIAVVDNDRCSADMMTLLIGRALHGDRLLWSTDNPALALERCLFDVVKPDVLIADLIMDGLDGVQLTARLRHRESPIAVLIVTSYDPSAYREDIVACGAQGMIPKRDFARDAWRAIRAIASGSTYPSDGGFPNVCKANRLAVDANGNGGLLEHPPFSERELSILRLYGRRLSTTQIADRLGIGVETVYSHVKRAMRKINVANRRELLDYCDRYHVL</sequence>
<gene>
    <name evidence="7" type="ORF">BIGA_1188</name>
</gene>
<dbReference type="CDD" id="cd00156">
    <property type="entry name" value="REC"/>
    <property type="match status" value="1"/>
</dbReference>
<protein>
    <submittedName>
        <fullName evidence="7">Two component transcriptional regulator, LuxR family</fullName>
    </submittedName>
</protein>
<comment type="caution">
    <text evidence="7">The sequence shown here is derived from an EMBL/GenBank/DDBJ whole genome shotgun (WGS) entry which is preliminary data.</text>
</comment>
<dbReference type="InterPro" id="IPR000792">
    <property type="entry name" value="Tscrpt_reg_LuxR_C"/>
</dbReference>
<name>A0A087AP94_9BIFI</name>
<dbReference type="Pfam" id="PF00072">
    <property type="entry name" value="Response_reg"/>
    <property type="match status" value="1"/>
</dbReference>
<dbReference type="InterPro" id="IPR036388">
    <property type="entry name" value="WH-like_DNA-bd_sf"/>
</dbReference>
<dbReference type="GO" id="GO:0006355">
    <property type="term" value="P:regulation of DNA-templated transcription"/>
    <property type="evidence" value="ECO:0007669"/>
    <property type="project" value="InterPro"/>
</dbReference>
<evidence type="ECO:0000256" key="4">
    <source>
        <dbReference type="PROSITE-ProRule" id="PRU00169"/>
    </source>
</evidence>